<name>A0A7K4HPF8_9EURY</name>
<evidence type="ECO:0000313" key="1">
    <source>
        <dbReference type="EMBL" id="NVO67141.1"/>
    </source>
</evidence>
<dbReference type="RefSeq" id="WP_176788767.1">
    <property type="nucleotide sequence ID" value="NZ_JABXWR010000001.1"/>
</dbReference>
<dbReference type="Proteomes" id="UP000570823">
    <property type="component" value="Unassembled WGS sequence"/>
</dbReference>
<organism evidence="1 2">
    <name type="scientific">Methanofollis tationis</name>
    <dbReference type="NCBI Taxonomy" id="81417"/>
    <lineage>
        <taxon>Archaea</taxon>
        <taxon>Methanobacteriati</taxon>
        <taxon>Methanobacteriota</taxon>
        <taxon>Stenosarchaea group</taxon>
        <taxon>Methanomicrobia</taxon>
        <taxon>Methanomicrobiales</taxon>
        <taxon>Methanomicrobiaceae</taxon>
        <taxon>Methanofollis</taxon>
    </lineage>
</organism>
<keyword evidence="2" id="KW-1185">Reference proteome</keyword>
<dbReference type="OrthoDB" id="108904at2157"/>
<protein>
    <submittedName>
        <fullName evidence="1">Uncharacterized protein</fullName>
    </submittedName>
</protein>
<gene>
    <name evidence="1" type="ORF">HWN36_07420</name>
</gene>
<comment type="caution">
    <text evidence="1">The sequence shown here is derived from an EMBL/GenBank/DDBJ whole genome shotgun (WGS) entry which is preliminary data.</text>
</comment>
<dbReference type="AlphaFoldDB" id="A0A7K4HPF8"/>
<sequence>MFDIVGAEKRVNGIEVTYRKDGELRLRDFALDELVAMGVNPLDLLADPGAFVIDPEKHLVCERFL</sequence>
<accession>A0A7K4HPF8</accession>
<proteinExistence type="predicted"/>
<reference evidence="1 2" key="1">
    <citation type="submission" date="2020-06" db="EMBL/GenBank/DDBJ databases">
        <title>Methanofollis fontis sp. nov., a methanogen isolated from marine sediments near a cold seep at Four-Way Closure Ridge offshore southwestern Taiwan.</title>
        <authorList>
            <person name="Chen S.-C."/>
            <person name="Teng N.-H."/>
            <person name="Lin Y.-S."/>
            <person name="Lai M.-C."/>
            <person name="Chen H.-H."/>
            <person name="Wang C.-C."/>
        </authorList>
    </citation>
    <scope>NUCLEOTIDE SEQUENCE [LARGE SCALE GENOMIC DNA]</scope>
    <source>
        <strain evidence="1 2">DSM 2702</strain>
    </source>
</reference>
<dbReference type="EMBL" id="JABXWR010000001">
    <property type="protein sequence ID" value="NVO67141.1"/>
    <property type="molecule type" value="Genomic_DNA"/>
</dbReference>
<evidence type="ECO:0000313" key="2">
    <source>
        <dbReference type="Proteomes" id="UP000570823"/>
    </source>
</evidence>